<dbReference type="EMBL" id="CAJNOC010006621">
    <property type="protein sequence ID" value="CAF1081943.1"/>
    <property type="molecule type" value="Genomic_DNA"/>
</dbReference>
<dbReference type="OrthoDB" id="10265409at2759"/>
<dbReference type="InterPro" id="IPR037516">
    <property type="entry name" value="Tripartite_DENN"/>
</dbReference>
<proteinExistence type="inferred from homology"/>
<dbReference type="GO" id="GO:0005085">
    <property type="term" value="F:guanyl-nucleotide exchange factor activity"/>
    <property type="evidence" value="ECO:0007669"/>
    <property type="project" value="InterPro"/>
</dbReference>
<dbReference type="InterPro" id="IPR043153">
    <property type="entry name" value="DENN_C"/>
</dbReference>
<dbReference type="GO" id="GO:0055037">
    <property type="term" value="C:recycling endosome"/>
    <property type="evidence" value="ECO:0007669"/>
    <property type="project" value="TreeGrafter"/>
</dbReference>
<dbReference type="InterPro" id="IPR001194">
    <property type="entry name" value="cDENN_dom"/>
</dbReference>
<evidence type="ECO:0000313" key="3">
    <source>
        <dbReference type="EMBL" id="CAF1081943.1"/>
    </source>
</evidence>
<dbReference type="InterPro" id="IPR024224">
    <property type="entry name" value="DENND6"/>
</dbReference>
<comment type="caution">
    <text evidence="3">The sequence shown here is derived from an EMBL/GenBank/DDBJ whole genome shotgun (WGS) entry which is preliminary data.</text>
</comment>
<feature type="domain" description="UDENN" evidence="2">
    <location>
        <begin position="1"/>
        <end position="400"/>
    </location>
</feature>
<reference evidence="3" key="1">
    <citation type="submission" date="2021-02" db="EMBL/GenBank/DDBJ databases">
        <authorList>
            <person name="Nowell W R."/>
        </authorList>
    </citation>
    <scope>NUCLEOTIDE SEQUENCE</scope>
    <source>
        <strain evidence="3">Ploen Becks lab</strain>
    </source>
</reference>
<dbReference type="PANTHER" id="PTHR13677">
    <property type="entry name" value="LD41638P"/>
    <property type="match status" value="1"/>
</dbReference>
<comment type="similarity">
    <text evidence="1">Belongs to the DENND6 family.</text>
</comment>
<name>A0A814MNW0_9BILA</name>
<evidence type="ECO:0000313" key="4">
    <source>
        <dbReference type="Proteomes" id="UP000663879"/>
    </source>
</evidence>
<dbReference type="PANTHER" id="PTHR13677:SF0">
    <property type="entry name" value="LD41638P"/>
    <property type="match status" value="1"/>
</dbReference>
<keyword evidence="4" id="KW-1185">Reference proteome</keyword>
<gene>
    <name evidence="3" type="ORF">OXX778_LOCUS20233</name>
</gene>
<evidence type="ECO:0000256" key="1">
    <source>
        <dbReference type="ARBA" id="ARBA00007159"/>
    </source>
</evidence>
<dbReference type="AlphaFoldDB" id="A0A814MNW0"/>
<dbReference type="Pfam" id="PF02141">
    <property type="entry name" value="DENN"/>
    <property type="match status" value="1"/>
</dbReference>
<dbReference type="Proteomes" id="UP000663879">
    <property type="component" value="Unassembled WGS sequence"/>
</dbReference>
<evidence type="ECO:0000259" key="2">
    <source>
        <dbReference type="PROSITE" id="PS50211"/>
    </source>
</evidence>
<protein>
    <recommendedName>
        <fullName evidence="2">UDENN domain-containing protein</fullName>
    </recommendedName>
</protein>
<dbReference type="PROSITE" id="PS50211">
    <property type="entry name" value="DENN"/>
    <property type="match status" value="1"/>
</dbReference>
<organism evidence="3 4">
    <name type="scientific">Brachionus calyciflorus</name>
    <dbReference type="NCBI Taxonomy" id="104777"/>
    <lineage>
        <taxon>Eukaryota</taxon>
        <taxon>Metazoa</taxon>
        <taxon>Spiralia</taxon>
        <taxon>Gnathifera</taxon>
        <taxon>Rotifera</taxon>
        <taxon>Eurotatoria</taxon>
        <taxon>Monogononta</taxon>
        <taxon>Pseudotrocha</taxon>
        <taxon>Ploima</taxon>
        <taxon>Brachionidae</taxon>
        <taxon>Brachionus</taxon>
    </lineage>
</organism>
<sequence>MNSDEQERSFLEHVNDQGIMSLIKIAKRIWPNLESVVLLSRFPFVSLFNYMLGLIAVEYFSTGGEVIETACHDIDQWPLLIPGESLSLPLLGHVFEITFPDKIDRYTLPIIYKKDLPSVAITLPPAHEVNLFKCLDPILIHIHLLWEMVLLNEPIVVIASVPTVCSELVQALVSLIWPLKYASDYRPFFTIHNTEFNEYSAKNKTPPGLVIGVTNPFFTKCLQHWPNIIKIADLNKNSPLESQNPMEMLNGKISKIKKTNSIRVVETKPAVYTQYTPFLKKDKSILKNITSGSESNRPCEAQSALLRRYFMGLTQIFMIPLERYFSTLMPLHKNIYAFKSLPKLKDFDADEFMKSLKQAGPELTPSLKGDLSGLYRKFFDTLNFKNWLEQKRLEADKKLELLQIQLLCDYDVNKWIQGKHEIEVLDQYMNIKKKIDFIETNKIEANEQIRLKLKSLLSTFVRALPEDIRSILK</sequence>
<accession>A0A814MNW0</accession>
<dbReference type="Gene3D" id="3.40.50.11500">
    <property type="match status" value="1"/>
</dbReference>